<dbReference type="InterPro" id="IPR018306">
    <property type="entry name" value="Phage_T5_Orf172_DNA-bd"/>
</dbReference>
<dbReference type="HOGENOM" id="CLU_061168_1_0_3"/>
<feature type="domain" description="Bacteriophage T5 Orf172 DNA-binding" evidence="1">
    <location>
        <begin position="81"/>
        <end position="164"/>
    </location>
</feature>
<organism evidence="2 3">
    <name type="scientific">Chamaesiphon minutus (strain ATCC 27169 / PCC 6605)</name>
    <dbReference type="NCBI Taxonomy" id="1173020"/>
    <lineage>
        <taxon>Bacteria</taxon>
        <taxon>Bacillati</taxon>
        <taxon>Cyanobacteriota</taxon>
        <taxon>Cyanophyceae</taxon>
        <taxon>Gomontiellales</taxon>
        <taxon>Chamaesiphonaceae</taxon>
        <taxon>Chamaesiphon</taxon>
    </lineage>
</organism>
<dbReference type="EMBL" id="CP003600">
    <property type="protein sequence ID" value="AFY92422.1"/>
    <property type="molecule type" value="Genomic_DNA"/>
</dbReference>
<dbReference type="OrthoDB" id="1490774at2"/>
<dbReference type="KEGG" id="cmp:Cha6605_1206"/>
<accession>K9UBF1</accession>
<protein>
    <submittedName>
        <fullName evidence="2">T5orf172 domain-containing protein</fullName>
    </submittedName>
</protein>
<name>K9UBF1_CHAP6</name>
<dbReference type="RefSeq" id="WP_015158608.1">
    <property type="nucleotide sequence ID" value="NC_019697.1"/>
</dbReference>
<evidence type="ECO:0000313" key="2">
    <source>
        <dbReference type="EMBL" id="AFY92422.1"/>
    </source>
</evidence>
<proteinExistence type="predicted"/>
<evidence type="ECO:0000313" key="3">
    <source>
        <dbReference type="Proteomes" id="UP000010366"/>
    </source>
</evidence>
<evidence type="ECO:0000259" key="1">
    <source>
        <dbReference type="SMART" id="SM00974"/>
    </source>
</evidence>
<dbReference type="SMART" id="SM00974">
    <property type="entry name" value="T5orf172"/>
    <property type="match status" value="1"/>
</dbReference>
<dbReference type="AlphaFoldDB" id="K9UBF1"/>
<dbReference type="Proteomes" id="UP000010366">
    <property type="component" value="Chromosome"/>
</dbReference>
<dbReference type="eggNOG" id="ENOG502Z9K1">
    <property type="taxonomic scope" value="Bacteria"/>
</dbReference>
<keyword evidence="3" id="KW-1185">Reference proteome</keyword>
<reference evidence="2 3" key="1">
    <citation type="submission" date="2012-05" db="EMBL/GenBank/DDBJ databases">
        <title>Finished chromosome of genome of Chamaesiphon sp. PCC 6605.</title>
        <authorList>
            <consortium name="US DOE Joint Genome Institute"/>
            <person name="Gugger M."/>
            <person name="Coursin T."/>
            <person name="Rippka R."/>
            <person name="Tandeau De Marsac N."/>
            <person name="Huntemann M."/>
            <person name="Wei C.-L."/>
            <person name="Han J."/>
            <person name="Detter J.C."/>
            <person name="Han C."/>
            <person name="Tapia R."/>
            <person name="Chen A."/>
            <person name="Kyrpides N."/>
            <person name="Mavromatis K."/>
            <person name="Markowitz V."/>
            <person name="Szeto E."/>
            <person name="Ivanova N."/>
            <person name="Pagani I."/>
            <person name="Pati A."/>
            <person name="Goodwin L."/>
            <person name="Nordberg H.P."/>
            <person name="Cantor M.N."/>
            <person name="Hua S.X."/>
            <person name="Woyke T."/>
            <person name="Kerfeld C.A."/>
        </authorList>
    </citation>
    <scope>NUCLEOTIDE SEQUENCE [LARGE SCALE GENOMIC DNA]</scope>
    <source>
        <strain evidence="3">ATCC 27169 / PCC 6605</strain>
    </source>
</reference>
<dbReference type="Pfam" id="PF13455">
    <property type="entry name" value="MUG113"/>
    <property type="match status" value="1"/>
</dbReference>
<sequence length="277" mass="32146">MKIIYSFHIYRYEDISIVDCVSARCLIFNYCELTQIIFIRFNLHSTPKEIDYPDFLIDLKIYRDRIRSALANHLYYLKVTADGEEFYKIGVTGRTVPERIIEINSDLNSHFRTVEIEILDTWLHRGNLERYFIYKYERYLYRIGTHSEYFKFDEKLSKSVLRELRRIEVKDLSSVECDLLNRLPSQVECEIEAVERSQQRRQAIKVGMERAKQWGGHVGRPSGSRTTDDDFLAKPSSVTILDALARGLSIRATAVAVGVSPATVQKVKAASSEKDTQ</sequence>
<gene>
    <name evidence="2" type="ORF">Cha6605_1206</name>
</gene>